<feature type="transmembrane region" description="Helical" evidence="6">
    <location>
        <begin position="755"/>
        <end position="775"/>
    </location>
</feature>
<protein>
    <submittedName>
        <fullName evidence="7">Membrane protein</fullName>
    </submittedName>
</protein>
<feature type="transmembrane region" description="Helical" evidence="6">
    <location>
        <begin position="728"/>
        <end position="748"/>
    </location>
</feature>
<dbReference type="InterPro" id="IPR017500">
    <property type="entry name" value="Phage_infect_YhgE_N"/>
</dbReference>
<evidence type="ECO:0000313" key="8">
    <source>
        <dbReference type="Proteomes" id="UP000030008"/>
    </source>
</evidence>
<keyword evidence="4 6" id="KW-0472">Membrane</keyword>
<keyword evidence="5" id="KW-0175">Coiled coil</keyword>
<dbReference type="Proteomes" id="UP000030008">
    <property type="component" value="Unassembled WGS sequence"/>
</dbReference>
<feature type="transmembrane region" description="Helical" evidence="6">
    <location>
        <begin position="702"/>
        <end position="722"/>
    </location>
</feature>
<sequence length="852" mass="90055">MKEEWKNIAGSTWIKVVLAAIIVIPMLYSGIFLGSMWDPYGNADKIPVAVVNEDNKVTYNGSSLHIGEDLVANLKKAKEMDFCFVDAAKASQGLKDGSYYMIITIPENFSSNATTLMDKHPKKMELRYTTNPGTNYIASKMDETAIAKIREQISATVTKTYADTLFSNVQVLSSGLKTAGKGSQKIQNGLSDSIAGNQTITDNLNTLASSTLTFQDGSETLKQGLQAYTDGVAQLQQGSRQLRSGIRTMNGKSVQLVNGASSLHTGSGELQQGVEAYTTGVAALQQGSEQLMQSSAVLDQGVNALAQGTSDLHKGSSRVLSGMQELSTAIKSSTDSHADLLAYLHEKNTGSADSLKQVTQGAAALEAQLQTIINKNTDASQRLNAAAQKLKDLHAYEDTVNQLTAAAADMNDLNQQYAVLKTGLSKLSKGSEEMTALLSGNDQALAQLQQGLSTVQRSLDAQGSTAEAMGLIQGMQQLQSGLADADKALSGEQGLVSGIHAYTEGVDTIGNGLSTLSQKSTALTAGAAQLQTGTTQLNSAIPALQGGITQLLTGSDSLYQGASALNSSSPTLLNGSAQLQGGASQISSGAQQLAQGSNTLGGGLLQLKDGSHTLTSSLHKGAEESSVSATQNTKEMLAQPVVTTHQELSNVENNGTAMAPYMMSVGLYVACMAFTLMYPLLKNTGKTTSGLRMWACKASVMYTVSTLMAVIMIGVLMLVNGLSPYQTLLTFAMAALVSAGFMSMIVFFNITCGKIGSFIVLIFMVLQLGGAAGTYPIETSSGFYNAIHPFMPFSYSVHAFRNTLAIGGSITPDILVFAGMLVVFSVLSILFYRWKTSVSEEHFEKTLLAQFH</sequence>
<accession>A0A099IBW4</accession>
<dbReference type="RefSeq" id="WP_044903811.1">
    <property type="nucleotide sequence ID" value="NZ_JQIF01000010.1"/>
</dbReference>
<feature type="coiled-coil region" evidence="5">
    <location>
        <begin position="355"/>
        <end position="416"/>
    </location>
</feature>
<reference evidence="7 8" key="1">
    <citation type="submission" date="2014-08" db="EMBL/GenBank/DDBJ databases">
        <title>Clostridium innocuum, an unnegligible vancomycin-resistant pathogen causing extra-intestinal infections.</title>
        <authorList>
            <person name="Feng Y."/>
            <person name="Chiu C.-H."/>
        </authorList>
    </citation>
    <scope>NUCLEOTIDE SEQUENCE [LARGE SCALE GENOMIC DNA]</scope>
    <source>
        <strain evidence="7 8">AN88</strain>
    </source>
</reference>
<dbReference type="Gene3D" id="3.40.1710.10">
    <property type="entry name" value="abc type-2 transporter like domain"/>
    <property type="match status" value="1"/>
</dbReference>
<feature type="transmembrane region" description="Helical" evidence="6">
    <location>
        <begin position="12"/>
        <end position="37"/>
    </location>
</feature>
<evidence type="ECO:0000313" key="7">
    <source>
        <dbReference type="EMBL" id="KGJ54682.1"/>
    </source>
</evidence>
<comment type="caution">
    <text evidence="7">The sequence shown here is derived from an EMBL/GenBank/DDBJ whole genome shotgun (WGS) entry which is preliminary data.</text>
</comment>
<evidence type="ECO:0000256" key="6">
    <source>
        <dbReference type="SAM" id="Phobius"/>
    </source>
</evidence>
<dbReference type="AlphaFoldDB" id="A0A099IBW4"/>
<feature type="transmembrane region" description="Helical" evidence="6">
    <location>
        <begin position="814"/>
        <end position="832"/>
    </location>
</feature>
<dbReference type="PANTHER" id="PTHR43077">
    <property type="entry name" value="TRANSPORT PERMEASE YVFS-RELATED"/>
    <property type="match status" value="1"/>
</dbReference>
<dbReference type="InterPro" id="IPR023908">
    <property type="entry name" value="xxxLxxG_rpt"/>
</dbReference>
<evidence type="ECO:0000256" key="4">
    <source>
        <dbReference type="ARBA" id="ARBA00023136"/>
    </source>
</evidence>
<dbReference type="InterPro" id="IPR051328">
    <property type="entry name" value="T7SS_ABC-Transporter"/>
</dbReference>
<evidence type="ECO:0000256" key="3">
    <source>
        <dbReference type="ARBA" id="ARBA00022989"/>
    </source>
</evidence>
<gene>
    <name evidence="7" type="ORF">CIAN88_02320</name>
</gene>
<comment type="subcellular location">
    <subcellularLocation>
        <location evidence="1">Membrane</location>
        <topology evidence="1">Multi-pass membrane protein</topology>
    </subcellularLocation>
</comment>
<dbReference type="NCBIfam" id="TIGR03057">
    <property type="entry name" value="xxxLxxG_by_4"/>
    <property type="match status" value="1"/>
</dbReference>
<dbReference type="GO" id="GO:0016020">
    <property type="term" value="C:membrane"/>
    <property type="evidence" value="ECO:0007669"/>
    <property type="project" value="UniProtKB-SubCell"/>
</dbReference>
<keyword evidence="2 6" id="KW-0812">Transmembrane</keyword>
<evidence type="ECO:0000256" key="1">
    <source>
        <dbReference type="ARBA" id="ARBA00004141"/>
    </source>
</evidence>
<name>A0A099IBW4_CLOIN</name>
<evidence type="ECO:0000256" key="5">
    <source>
        <dbReference type="SAM" id="Coils"/>
    </source>
</evidence>
<proteinExistence type="predicted"/>
<keyword evidence="3 6" id="KW-1133">Transmembrane helix</keyword>
<dbReference type="NCBIfam" id="TIGR03062">
    <property type="entry name" value="pip_yhgE_Cterm"/>
    <property type="match status" value="1"/>
</dbReference>
<dbReference type="InterPro" id="IPR017501">
    <property type="entry name" value="Phage_infect_YhgE_C"/>
</dbReference>
<evidence type="ECO:0000256" key="2">
    <source>
        <dbReference type="ARBA" id="ARBA00022692"/>
    </source>
</evidence>
<feature type="transmembrane region" description="Helical" evidence="6">
    <location>
        <begin position="658"/>
        <end position="681"/>
    </location>
</feature>
<dbReference type="PANTHER" id="PTHR43077:SF5">
    <property type="entry name" value="PHAGE INFECTION PROTEIN"/>
    <property type="match status" value="1"/>
</dbReference>
<dbReference type="NCBIfam" id="TIGR03061">
    <property type="entry name" value="pip_yhgE_Nterm"/>
    <property type="match status" value="1"/>
</dbReference>
<dbReference type="EMBL" id="JQIF01000010">
    <property type="protein sequence ID" value="KGJ54682.1"/>
    <property type="molecule type" value="Genomic_DNA"/>
</dbReference>
<organism evidence="7 8">
    <name type="scientific">Clostridium innocuum</name>
    <dbReference type="NCBI Taxonomy" id="1522"/>
    <lineage>
        <taxon>Bacteria</taxon>
        <taxon>Bacillati</taxon>
        <taxon>Bacillota</taxon>
        <taxon>Clostridia</taxon>
        <taxon>Eubacteriales</taxon>
        <taxon>Clostridiaceae</taxon>
        <taxon>Clostridium</taxon>
    </lineage>
</organism>